<feature type="compositionally biased region" description="Polar residues" evidence="10">
    <location>
        <begin position="121"/>
        <end position="131"/>
    </location>
</feature>
<dbReference type="RefSeq" id="XP_033530499.1">
    <property type="nucleotide sequence ID" value="XM_033674374.1"/>
</dbReference>
<keyword evidence="5" id="KW-0862">Zinc</keyword>
<keyword evidence="2" id="KW-0479">Metal-binding</keyword>
<reference evidence="14" key="3">
    <citation type="submission" date="2025-04" db="UniProtKB">
        <authorList>
            <consortium name="RefSeq"/>
        </authorList>
    </citation>
    <scope>IDENTIFICATION</scope>
    <source>
        <strain evidence="14">CBS 781.70</strain>
    </source>
</reference>
<evidence type="ECO:0000313" key="12">
    <source>
        <dbReference type="EMBL" id="KAF1808868.1"/>
    </source>
</evidence>
<keyword evidence="6" id="KW-0805">Transcription regulation</keyword>
<feature type="compositionally biased region" description="Basic residues" evidence="10">
    <location>
        <begin position="109"/>
        <end position="120"/>
    </location>
</feature>
<organism evidence="12">
    <name type="scientific">Eremomyces bilateralis CBS 781.70</name>
    <dbReference type="NCBI Taxonomy" id="1392243"/>
    <lineage>
        <taxon>Eukaryota</taxon>
        <taxon>Fungi</taxon>
        <taxon>Dikarya</taxon>
        <taxon>Ascomycota</taxon>
        <taxon>Pezizomycotina</taxon>
        <taxon>Dothideomycetes</taxon>
        <taxon>Dothideomycetes incertae sedis</taxon>
        <taxon>Eremomycetales</taxon>
        <taxon>Eremomycetaceae</taxon>
        <taxon>Eremomyces</taxon>
    </lineage>
</organism>
<dbReference type="GeneID" id="54414944"/>
<protein>
    <recommendedName>
        <fullName evidence="11">C2H2-type domain-containing protein</fullName>
    </recommendedName>
</protein>
<feature type="compositionally biased region" description="Low complexity" evidence="10">
    <location>
        <begin position="167"/>
        <end position="185"/>
    </location>
</feature>
<dbReference type="InterPro" id="IPR013087">
    <property type="entry name" value="Znf_C2H2_type"/>
</dbReference>
<evidence type="ECO:0000256" key="2">
    <source>
        <dbReference type="ARBA" id="ARBA00022723"/>
    </source>
</evidence>
<keyword evidence="8" id="KW-0539">Nucleus</keyword>
<dbReference type="SMART" id="SM00355">
    <property type="entry name" value="ZnF_C2H2"/>
    <property type="match status" value="2"/>
</dbReference>
<dbReference type="FunFam" id="3.30.160.60:FF:000176">
    <property type="entry name" value="zinc finger protein 70"/>
    <property type="match status" value="1"/>
</dbReference>
<evidence type="ECO:0000259" key="11">
    <source>
        <dbReference type="PROSITE" id="PS50157"/>
    </source>
</evidence>
<feature type="region of interest" description="Disordered" evidence="10">
    <location>
        <begin position="22"/>
        <end position="75"/>
    </location>
</feature>
<evidence type="ECO:0000256" key="5">
    <source>
        <dbReference type="ARBA" id="ARBA00022833"/>
    </source>
</evidence>
<keyword evidence="4 9" id="KW-0863">Zinc-finger</keyword>
<dbReference type="EMBL" id="ML975178">
    <property type="protein sequence ID" value="KAF1808868.1"/>
    <property type="molecule type" value="Genomic_DNA"/>
</dbReference>
<sequence>MQLSTMVHRSESDDFHRRHFEHPNLQTRSHNTHSQPVSSLISNSYSSAGANRSMGYSQQRTPQSPPSPPGEEVNKLSLPSISSLLTIADGDKAVEHGKQAPKPPSPRGHLSHQNHGRHSFHQPTPSASSMESAEKYASGSLSLGAHKMTLPPTPPLRPDGFNDGNHSPTSVSAPSSISSSAPNFSLGLINNMDPTSQRQNLSLPPRRKPGPRPICPPGLSPYGANSSPYSASPYGNSPGNATVSSWGSASNYSPENVIYTSIPSAYGPNQQRPLPATYPPPVPPTLQVQHQPSIIHSTLPSPQASGSNPWQHHHFISPSASSSFPSSQDRYVCPTCAKAFSRPSSLRIHSHSHTGEKPYKCPHLGCGKAFSVRSNMKRHERGCHASGGVMVR</sequence>
<dbReference type="GO" id="GO:0008270">
    <property type="term" value="F:zinc ion binding"/>
    <property type="evidence" value="ECO:0007669"/>
    <property type="project" value="UniProtKB-KW"/>
</dbReference>
<dbReference type="GO" id="GO:0005634">
    <property type="term" value="C:nucleus"/>
    <property type="evidence" value="ECO:0007669"/>
    <property type="project" value="UniProtKB-SubCell"/>
</dbReference>
<dbReference type="OrthoDB" id="6077919at2759"/>
<dbReference type="Gene3D" id="3.30.160.60">
    <property type="entry name" value="Classic Zinc Finger"/>
    <property type="match status" value="2"/>
</dbReference>
<evidence type="ECO:0000256" key="1">
    <source>
        <dbReference type="ARBA" id="ARBA00004123"/>
    </source>
</evidence>
<feature type="domain" description="C2H2-type" evidence="11">
    <location>
        <begin position="359"/>
        <end position="385"/>
    </location>
</feature>
<dbReference type="SUPFAM" id="SSF57667">
    <property type="entry name" value="beta-beta-alpha zinc fingers"/>
    <property type="match status" value="1"/>
</dbReference>
<evidence type="ECO:0000256" key="4">
    <source>
        <dbReference type="ARBA" id="ARBA00022771"/>
    </source>
</evidence>
<dbReference type="PANTHER" id="PTHR16515:SF66">
    <property type="entry name" value="C2H2-TYPE DOMAIN-CONTAINING PROTEIN"/>
    <property type="match status" value="1"/>
</dbReference>
<dbReference type="PROSITE" id="PS00028">
    <property type="entry name" value="ZINC_FINGER_C2H2_1"/>
    <property type="match status" value="2"/>
</dbReference>
<evidence type="ECO:0000256" key="10">
    <source>
        <dbReference type="SAM" id="MobiDB-lite"/>
    </source>
</evidence>
<dbReference type="Proteomes" id="UP000504638">
    <property type="component" value="Unplaced"/>
</dbReference>
<evidence type="ECO:0000313" key="13">
    <source>
        <dbReference type="Proteomes" id="UP000504638"/>
    </source>
</evidence>
<dbReference type="GO" id="GO:0010468">
    <property type="term" value="P:regulation of gene expression"/>
    <property type="evidence" value="ECO:0007669"/>
    <property type="project" value="TreeGrafter"/>
</dbReference>
<evidence type="ECO:0000256" key="8">
    <source>
        <dbReference type="ARBA" id="ARBA00023242"/>
    </source>
</evidence>
<evidence type="ECO:0000256" key="9">
    <source>
        <dbReference type="PROSITE-ProRule" id="PRU00042"/>
    </source>
</evidence>
<dbReference type="AlphaFoldDB" id="A0A6G1FT31"/>
<proteinExistence type="predicted"/>
<dbReference type="PROSITE" id="PS50157">
    <property type="entry name" value="ZINC_FINGER_C2H2_2"/>
    <property type="match status" value="2"/>
</dbReference>
<keyword evidence="3" id="KW-0677">Repeat</keyword>
<evidence type="ECO:0000256" key="3">
    <source>
        <dbReference type="ARBA" id="ARBA00022737"/>
    </source>
</evidence>
<feature type="region of interest" description="Disordered" evidence="10">
    <location>
        <begin position="95"/>
        <end position="222"/>
    </location>
</feature>
<feature type="compositionally biased region" description="Polar residues" evidence="10">
    <location>
        <begin position="192"/>
        <end position="202"/>
    </location>
</feature>
<gene>
    <name evidence="12 14" type="ORF">P152DRAFT_206566</name>
</gene>
<dbReference type="InterPro" id="IPR050331">
    <property type="entry name" value="Zinc_finger"/>
</dbReference>
<name>A0A6G1FT31_9PEZI</name>
<comment type="subcellular location">
    <subcellularLocation>
        <location evidence="1">Nucleus</location>
    </subcellularLocation>
</comment>
<dbReference type="PANTHER" id="PTHR16515">
    <property type="entry name" value="PR DOMAIN ZINC FINGER PROTEIN"/>
    <property type="match status" value="1"/>
</dbReference>
<feature type="domain" description="C2H2-type" evidence="11">
    <location>
        <begin position="331"/>
        <end position="358"/>
    </location>
</feature>
<dbReference type="InterPro" id="IPR036236">
    <property type="entry name" value="Znf_C2H2_sf"/>
</dbReference>
<feature type="compositionally biased region" description="Polar residues" evidence="10">
    <location>
        <begin position="24"/>
        <end position="56"/>
    </location>
</feature>
<accession>A0A6G1FT31</accession>
<keyword evidence="13" id="KW-1185">Reference proteome</keyword>
<evidence type="ECO:0000256" key="6">
    <source>
        <dbReference type="ARBA" id="ARBA00023015"/>
    </source>
</evidence>
<dbReference type="Pfam" id="PF00096">
    <property type="entry name" value="zf-C2H2"/>
    <property type="match status" value="2"/>
</dbReference>
<evidence type="ECO:0000313" key="14">
    <source>
        <dbReference type="RefSeq" id="XP_033530499.1"/>
    </source>
</evidence>
<reference evidence="14" key="2">
    <citation type="submission" date="2020-04" db="EMBL/GenBank/DDBJ databases">
        <authorList>
            <consortium name="NCBI Genome Project"/>
        </authorList>
    </citation>
    <scope>NUCLEOTIDE SEQUENCE</scope>
    <source>
        <strain evidence="14">CBS 781.70</strain>
    </source>
</reference>
<reference evidence="12 14" key="1">
    <citation type="submission" date="2020-01" db="EMBL/GenBank/DDBJ databases">
        <authorList>
            <consortium name="DOE Joint Genome Institute"/>
            <person name="Haridas S."/>
            <person name="Albert R."/>
            <person name="Binder M."/>
            <person name="Bloem J."/>
            <person name="Labutti K."/>
            <person name="Salamov A."/>
            <person name="Andreopoulos B."/>
            <person name="Baker S.E."/>
            <person name="Barry K."/>
            <person name="Bills G."/>
            <person name="Bluhm B.H."/>
            <person name="Cannon C."/>
            <person name="Castanera R."/>
            <person name="Culley D.E."/>
            <person name="Daum C."/>
            <person name="Ezra D."/>
            <person name="Gonzalez J.B."/>
            <person name="Henrissat B."/>
            <person name="Kuo A."/>
            <person name="Liang C."/>
            <person name="Lipzen A."/>
            <person name="Lutzoni F."/>
            <person name="Magnuson J."/>
            <person name="Mondo S."/>
            <person name="Nolan M."/>
            <person name="Ohm R."/>
            <person name="Pangilinan J."/>
            <person name="Park H.-J."/>
            <person name="Ramirez L."/>
            <person name="Alfaro M."/>
            <person name="Sun H."/>
            <person name="Tritt A."/>
            <person name="Yoshinaga Y."/>
            <person name="Zwiers L.-H."/>
            <person name="Turgeon B.G."/>
            <person name="Goodwin S.B."/>
            <person name="Spatafora J.W."/>
            <person name="Crous P.W."/>
            <person name="Grigoriev I.V."/>
        </authorList>
    </citation>
    <scope>NUCLEOTIDE SEQUENCE</scope>
    <source>
        <strain evidence="12 14">CBS 781.70</strain>
    </source>
</reference>
<keyword evidence="7" id="KW-0804">Transcription</keyword>
<evidence type="ECO:0000256" key="7">
    <source>
        <dbReference type="ARBA" id="ARBA00023163"/>
    </source>
</evidence>
<dbReference type="FunFam" id="3.30.160.60:FF:000060">
    <property type="entry name" value="zinc finger protein 436"/>
    <property type="match status" value="1"/>
</dbReference>